<keyword evidence="2" id="KW-1133">Transmembrane helix</keyword>
<evidence type="ECO:0000313" key="4">
    <source>
        <dbReference type="EMBL" id="WIN00151.1"/>
    </source>
</evidence>
<dbReference type="Proteomes" id="UP001240150">
    <property type="component" value="Chromosome"/>
</dbReference>
<evidence type="ECO:0000256" key="1">
    <source>
        <dbReference type="SAM" id="MobiDB-lite"/>
    </source>
</evidence>
<sequence length="249" mass="24164">MRTLPVLRVTAAAAAGVAVSFGVAPAANATGGTIPINGGNVPATAANYEHECSAQLGGGPYPGKDVWVFNLPGKAATTGSFTSIRAMFDTNGDGKSDSTVVIDAGAADGDDIVTVGHSKAYVITDAGWTLIDANATITGKADKFVLTHTCAATGTTTTGPTTKPTTTASTSSTPTSSTPTESTAPTGSSSSSGSTGGGSGAEGSGSAEGSGEESLPVTGLNVAGVAALGLGLVGGGAALVLRRRRRFIA</sequence>
<proteinExistence type="predicted"/>
<accession>A0ABY8WQL6</accession>
<evidence type="ECO:0000256" key="2">
    <source>
        <dbReference type="SAM" id="Phobius"/>
    </source>
</evidence>
<keyword evidence="5" id="KW-1185">Reference proteome</keyword>
<keyword evidence="2" id="KW-0472">Membrane</keyword>
<feature type="transmembrane region" description="Helical" evidence="2">
    <location>
        <begin position="220"/>
        <end position="241"/>
    </location>
</feature>
<dbReference type="RefSeq" id="WP_284921635.1">
    <property type="nucleotide sequence ID" value="NZ_CP126980.1"/>
</dbReference>
<keyword evidence="3" id="KW-0732">Signal</keyword>
<feature type="chain" id="PRO_5046251665" evidence="3">
    <location>
        <begin position="30"/>
        <end position="249"/>
    </location>
</feature>
<feature type="compositionally biased region" description="Low complexity" evidence="1">
    <location>
        <begin position="153"/>
        <end position="193"/>
    </location>
</feature>
<keyword evidence="2" id="KW-0812">Transmembrane</keyword>
<evidence type="ECO:0000313" key="5">
    <source>
        <dbReference type="Proteomes" id="UP001240150"/>
    </source>
</evidence>
<feature type="compositionally biased region" description="Gly residues" evidence="1">
    <location>
        <begin position="194"/>
        <end position="208"/>
    </location>
</feature>
<name>A0ABY8WQL6_9ACTN</name>
<evidence type="ECO:0000256" key="3">
    <source>
        <dbReference type="SAM" id="SignalP"/>
    </source>
</evidence>
<reference evidence="4 5" key="1">
    <citation type="submission" date="2023-06" db="EMBL/GenBank/DDBJ databases">
        <authorList>
            <person name="Yushchuk O."/>
            <person name="Binda E."/>
            <person name="Ruckert-Reed C."/>
            <person name="Fedorenko V."/>
            <person name="Kalinowski J."/>
            <person name="Marinelli F."/>
        </authorList>
    </citation>
    <scope>NUCLEOTIDE SEQUENCE [LARGE SCALE GENOMIC DNA]</scope>
    <source>
        <strain evidence="4 5">NRRL 3884</strain>
    </source>
</reference>
<dbReference type="EMBL" id="CP126980">
    <property type="protein sequence ID" value="WIN00151.1"/>
    <property type="molecule type" value="Genomic_DNA"/>
</dbReference>
<gene>
    <name evidence="4" type="ORF">ACTOB_003836</name>
</gene>
<protein>
    <submittedName>
        <fullName evidence="4">LPXTG cell wall anchor domain-containing protein</fullName>
    </submittedName>
</protein>
<dbReference type="NCBIfam" id="TIGR01167">
    <property type="entry name" value="LPXTG_anchor"/>
    <property type="match status" value="1"/>
</dbReference>
<feature type="signal peptide" evidence="3">
    <location>
        <begin position="1"/>
        <end position="29"/>
    </location>
</feature>
<feature type="region of interest" description="Disordered" evidence="1">
    <location>
        <begin position="153"/>
        <end position="215"/>
    </location>
</feature>
<organism evidence="4 5">
    <name type="scientific">Actinoplanes oblitus</name>
    <dbReference type="NCBI Taxonomy" id="3040509"/>
    <lineage>
        <taxon>Bacteria</taxon>
        <taxon>Bacillati</taxon>
        <taxon>Actinomycetota</taxon>
        <taxon>Actinomycetes</taxon>
        <taxon>Micromonosporales</taxon>
        <taxon>Micromonosporaceae</taxon>
        <taxon>Actinoplanes</taxon>
    </lineage>
</organism>